<dbReference type="EMBL" id="QXGB01003769">
    <property type="protein sequence ID" value="KAE9169056.1"/>
    <property type="molecule type" value="Genomic_DNA"/>
</dbReference>
<organism evidence="2 6">
    <name type="scientific">Phytophthora fragariae</name>
    <dbReference type="NCBI Taxonomy" id="53985"/>
    <lineage>
        <taxon>Eukaryota</taxon>
        <taxon>Sar</taxon>
        <taxon>Stramenopiles</taxon>
        <taxon>Oomycota</taxon>
        <taxon>Peronosporomycetes</taxon>
        <taxon>Peronosporales</taxon>
        <taxon>Peronosporaceae</taxon>
        <taxon>Phytophthora</taxon>
    </lineage>
</organism>
<gene>
    <name evidence="3" type="ORF">PF005_g28124</name>
    <name evidence="2" type="ORF">PF006_g27686</name>
    <name evidence="4" type="ORF">PF008_g25557</name>
</gene>
<feature type="region of interest" description="Disordered" evidence="1">
    <location>
        <begin position="23"/>
        <end position="59"/>
    </location>
</feature>
<dbReference type="EMBL" id="QXGA01003859">
    <property type="protein sequence ID" value="KAE9078584.1"/>
    <property type="molecule type" value="Genomic_DNA"/>
</dbReference>
<dbReference type="Proteomes" id="UP000486351">
    <property type="component" value="Unassembled WGS sequence"/>
</dbReference>
<proteinExistence type="predicted"/>
<sequence>MLDATPWSVEEGVRLCKAYTNVSKGARSTDRMQRHSGTAFARPTPTNTVTRKPGALQTR</sequence>
<reference evidence="5 6" key="1">
    <citation type="submission" date="2018-08" db="EMBL/GenBank/DDBJ databases">
        <title>Genomic investigation of the strawberry pathogen Phytophthora fragariae indicates pathogenicity is determined by transcriptional variation in three key races.</title>
        <authorList>
            <person name="Adams T.M."/>
            <person name="Armitage A.D."/>
            <person name="Sobczyk M.K."/>
            <person name="Bates H.J."/>
            <person name="Dunwell J.M."/>
            <person name="Nellist C.F."/>
            <person name="Harrison R.J."/>
        </authorList>
    </citation>
    <scope>NUCLEOTIDE SEQUENCE [LARGE SCALE GENOMIC DNA]</scope>
    <source>
        <strain evidence="3 5">NOV-27</strain>
        <strain evidence="2 6">NOV-5</strain>
        <strain evidence="4 7">NOV-77</strain>
    </source>
</reference>
<evidence type="ECO:0000313" key="4">
    <source>
        <dbReference type="EMBL" id="KAE9290593.1"/>
    </source>
</evidence>
<evidence type="ECO:0000313" key="6">
    <source>
        <dbReference type="Proteomes" id="UP000440732"/>
    </source>
</evidence>
<evidence type="ECO:0000313" key="7">
    <source>
        <dbReference type="Proteomes" id="UP000486351"/>
    </source>
</evidence>
<keyword evidence="5" id="KW-1185">Reference proteome</keyword>
<dbReference type="Proteomes" id="UP000440732">
    <property type="component" value="Unassembled WGS sequence"/>
</dbReference>
<dbReference type="Proteomes" id="UP000433483">
    <property type="component" value="Unassembled WGS sequence"/>
</dbReference>
<evidence type="ECO:0000313" key="2">
    <source>
        <dbReference type="EMBL" id="KAE9078584.1"/>
    </source>
</evidence>
<accession>A0A6A3QMT6</accession>
<protein>
    <submittedName>
        <fullName evidence="2">Uncharacterized protein</fullName>
    </submittedName>
</protein>
<name>A0A6A3QMT6_9STRA</name>
<dbReference type="OrthoDB" id="91622at2759"/>
<dbReference type="AlphaFoldDB" id="A0A6A3QMT6"/>
<comment type="caution">
    <text evidence="2">The sequence shown here is derived from an EMBL/GenBank/DDBJ whole genome shotgun (WGS) entry which is preliminary data.</text>
</comment>
<dbReference type="EMBL" id="QXFY01002931">
    <property type="protein sequence ID" value="KAE9290593.1"/>
    <property type="molecule type" value="Genomic_DNA"/>
</dbReference>
<evidence type="ECO:0000313" key="5">
    <source>
        <dbReference type="Proteomes" id="UP000433483"/>
    </source>
</evidence>
<evidence type="ECO:0000256" key="1">
    <source>
        <dbReference type="SAM" id="MobiDB-lite"/>
    </source>
</evidence>
<evidence type="ECO:0000313" key="3">
    <source>
        <dbReference type="EMBL" id="KAE9169056.1"/>
    </source>
</evidence>